<evidence type="ECO:0000256" key="3">
    <source>
        <dbReference type="ARBA" id="ARBA00022527"/>
    </source>
</evidence>
<feature type="domain" description="Protein kinase" evidence="12">
    <location>
        <begin position="23"/>
        <end position="332"/>
    </location>
</feature>
<evidence type="ECO:0000256" key="10">
    <source>
        <dbReference type="PROSITE-ProRule" id="PRU10141"/>
    </source>
</evidence>
<dbReference type="Gene3D" id="3.30.200.20">
    <property type="entry name" value="Phosphorylase Kinase, domain 1"/>
    <property type="match status" value="1"/>
</dbReference>
<feature type="compositionally biased region" description="Polar residues" evidence="11">
    <location>
        <begin position="568"/>
        <end position="584"/>
    </location>
</feature>
<protein>
    <recommendedName>
        <fullName evidence="2">non-specific serine/threonine protein kinase</fullName>
        <ecNumber evidence="2">2.7.11.1</ecNumber>
    </recommendedName>
</protein>
<evidence type="ECO:0000313" key="14">
    <source>
        <dbReference type="Proteomes" id="UP000039865"/>
    </source>
</evidence>
<feature type="compositionally biased region" description="Acidic residues" evidence="11">
    <location>
        <begin position="552"/>
        <end position="565"/>
    </location>
</feature>
<dbReference type="Pfam" id="PF00069">
    <property type="entry name" value="Pkinase"/>
    <property type="match status" value="1"/>
</dbReference>
<sequence length="663" mass="77049">MESNSTQSDENTSTRPSQQFETYKKISVLGKGSFGKAFLVQCGSDGSYAVIKKIDIAKMSDEEKRETFKEAKILEVLNHPNIIRFKEVYKTKKGQLCIVMDYADGGDLAGMVKKQREKGGFFSEDQILNLFTQICLAIKHIHDRKILHRDLKSQNVFLTRQGLAKLGDFGIAKVLQSTVDHAKTIVGTPYYLSPEIIENKPYNFKSDMWSLGVLLYEMCALKPPFNGASLHILALQISEKQAPAKQEQQAKPQPVKKEQPRPQLQVQKQASAVSNNQKIAQEKQVSAYQQKMQMKKEIEEKKRQHMLAELQRRKEEEQRRLMQEREQKQRKLQEYHEERQLQKQKLEDQRKKMKEDIQSKKKDMKKQGSDFKVEIVGLPPDMLGAQQDDFSNSVLEQDLDNNNGDNSFTNNDLDQDAMPFQPVIRKQSSSQKKNEKFGKGKDFDILISEKDLQRIQRRQNEINNKQRQSIVMDEQKEAEYDDYVNQMEKFLGRERSSGAQDDDEDNDYQYNNQEEYKAQEYSTQNSSSQDDQDMAVDPLDNLIQQATKEQAEQEEDREDDEDDSQDQSNGNGETNAQSFINQNDGNDETRNFIVELHGLQNFEIAYKIMDQYRENRFNDEFQKKIAKEIEEAVPEQQQNERQDLIGLVSSLMIVEDYKKEKQN</sequence>
<accession>A0A078A3V6</accession>
<dbReference type="PANTHER" id="PTHR44899:SF3">
    <property type="entry name" value="SERINE_THREONINE-PROTEIN KINASE NEK1"/>
    <property type="match status" value="1"/>
</dbReference>
<evidence type="ECO:0000256" key="5">
    <source>
        <dbReference type="ARBA" id="ARBA00022741"/>
    </source>
</evidence>
<dbReference type="OrthoDB" id="248923at2759"/>
<feature type="compositionally biased region" description="Low complexity" evidence="11">
    <location>
        <begin position="400"/>
        <end position="412"/>
    </location>
</feature>
<dbReference type="InterPro" id="IPR017441">
    <property type="entry name" value="Protein_kinase_ATP_BS"/>
</dbReference>
<name>A0A078A3V6_STYLE</name>
<dbReference type="SUPFAM" id="SSF56112">
    <property type="entry name" value="Protein kinase-like (PK-like)"/>
    <property type="match status" value="1"/>
</dbReference>
<dbReference type="PROSITE" id="PS00107">
    <property type="entry name" value="PROTEIN_KINASE_ATP"/>
    <property type="match status" value="1"/>
</dbReference>
<feature type="region of interest" description="Disordered" evidence="11">
    <location>
        <begin position="547"/>
        <end position="586"/>
    </location>
</feature>
<dbReference type="Proteomes" id="UP000039865">
    <property type="component" value="Unassembled WGS sequence"/>
</dbReference>
<keyword evidence="3" id="KW-0723">Serine/threonine-protein kinase</keyword>
<dbReference type="EC" id="2.7.11.1" evidence="2"/>
<dbReference type="SMART" id="SM00220">
    <property type="entry name" value="S_TKc"/>
    <property type="match status" value="1"/>
</dbReference>
<dbReference type="PROSITE" id="PS50011">
    <property type="entry name" value="PROTEIN_KINASE_DOM"/>
    <property type="match status" value="1"/>
</dbReference>
<feature type="binding site" evidence="10">
    <location>
        <position position="53"/>
    </location>
    <ligand>
        <name>ATP</name>
        <dbReference type="ChEBI" id="CHEBI:30616"/>
    </ligand>
</feature>
<dbReference type="OMA" id="RCKLANF"/>
<reference evidence="13 14" key="1">
    <citation type="submission" date="2014-06" db="EMBL/GenBank/DDBJ databases">
        <authorList>
            <person name="Swart Estienne"/>
        </authorList>
    </citation>
    <scope>NUCLEOTIDE SEQUENCE [LARGE SCALE GENOMIC DNA]</scope>
    <source>
        <strain evidence="13 14">130c</strain>
    </source>
</reference>
<evidence type="ECO:0000256" key="4">
    <source>
        <dbReference type="ARBA" id="ARBA00022679"/>
    </source>
</evidence>
<dbReference type="PANTHER" id="PTHR44899">
    <property type="entry name" value="CAMK FAMILY PROTEIN KINASE"/>
    <property type="match status" value="1"/>
</dbReference>
<dbReference type="GO" id="GO:0005524">
    <property type="term" value="F:ATP binding"/>
    <property type="evidence" value="ECO:0007669"/>
    <property type="project" value="UniProtKB-UniRule"/>
</dbReference>
<evidence type="ECO:0000313" key="13">
    <source>
        <dbReference type="EMBL" id="CDW76847.1"/>
    </source>
</evidence>
<comment type="catalytic activity">
    <reaction evidence="8">
        <text>L-threonyl-[protein] + ATP = O-phospho-L-threonyl-[protein] + ADP + H(+)</text>
        <dbReference type="Rhea" id="RHEA:46608"/>
        <dbReference type="Rhea" id="RHEA-COMP:11060"/>
        <dbReference type="Rhea" id="RHEA-COMP:11605"/>
        <dbReference type="ChEBI" id="CHEBI:15378"/>
        <dbReference type="ChEBI" id="CHEBI:30013"/>
        <dbReference type="ChEBI" id="CHEBI:30616"/>
        <dbReference type="ChEBI" id="CHEBI:61977"/>
        <dbReference type="ChEBI" id="CHEBI:456216"/>
        <dbReference type="EC" id="2.7.11.1"/>
    </reaction>
</comment>
<evidence type="ECO:0000256" key="7">
    <source>
        <dbReference type="ARBA" id="ARBA00022840"/>
    </source>
</evidence>
<feature type="region of interest" description="Disordered" evidence="11">
    <location>
        <begin position="243"/>
        <end position="277"/>
    </location>
</feature>
<dbReference type="AlphaFoldDB" id="A0A078A3V6"/>
<keyword evidence="14" id="KW-1185">Reference proteome</keyword>
<dbReference type="InterPro" id="IPR011009">
    <property type="entry name" value="Kinase-like_dom_sf"/>
</dbReference>
<keyword evidence="4" id="KW-0808">Transferase</keyword>
<evidence type="ECO:0000256" key="2">
    <source>
        <dbReference type="ARBA" id="ARBA00012513"/>
    </source>
</evidence>
<dbReference type="Gene3D" id="1.10.510.10">
    <property type="entry name" value="Transferase(Phosphotransferase) domain 1"/>
    <property type="match status" value="1"/>
</dbReference>
<organism evidence="13 14">
    <name type="scientific">Stylonychia lemnae</name>
    <name type="common">Ciliate</name>
    <dbReference type="NCBI Taxonomy" id="5949"/>
    <lineage>
        <taxon>Eukaryota</taxon>
        <taxon>Sar</taxon>
        <taxon>Alveolata</taxon>
        <taxon>Ciliophora</taxon>
        <taxon>Intramacronucleata</taxon>
        <taxon>Spirotrichea</taxon>
        <taxon>Stichotrichia</taxon>
        <taxon>Sporadotrichida</taxon>
        <taxon>Oxytrichidae</taxon>
        <taxon>Stylonychinae</taxon>
        <taxon>Stylonychia</taxon>
    </lineage>
</organism>
<evidence type="ECO:0000256" key="1">
    <source>
        <dbReference type="ARBA" id="ARBA00010886"/>
    </source>
</evidence>
<feature type="compositionally biased region" description="Low complexity" evidence="11">
    <location>
        <begin position="243"/>
        <end position="253"/>
    </location>
</feature>
<dbReference type="FunFam" id="3.30.200.20:FF:000097">
    <property type="entry name" value="Probable serine/threonine-protein kinase nek1"/>
    <property type="match status" value="1"/>
</dbReference>
<comment type="catalytic activity">
    <reaction evidence="9">
        <text>L-seryl-[protein] + ATP = O-phospho-L-seryl-[protein] + ADP + H(+)</text>
        <dbReference type="Rhea" id="RHEA:17989"/>
        <dbReference type="Rhea" id="RHEA-COMP:9863"/>
        <dbReference type="Rhea" id="RHEA-COMP:11604"/>
        <dbReference type="ChEBI" id="CHEBI:15378"/>
        <dbReference type="ChEBI" id="CHEBI:29999"/>
        <dbReference type="ChEBI" id="CHEBI:30616"/>
        <dbReference type="ChEBI" id="CHEBI:83421"/>
        <dbReference type="ChEBI" id="CHEBI:456216"/>
        <dbReference type="EC" id="2.7.11.1"/>
    </reaction>
</comment>
<evidence type="ECO:0000256" key="9">
    <source>
        <dbReference type="ARBA" id="ARBA00048679"/>
    </source>
</evidence>
<keyword evidence="5 10" id="KW-0547">Nucleotide-binding</keyword>
<keyword evidence="6 13" id="KW-0418">Kinase</keyword>
<evidence type="ECO:0000259" key="12">
    <source>
        <dbReference type="PROSITE" id="PS50011"/>
    </source>
</evidence>
<dbReference type="GO" id="GO:0004674">
    <property type="term" value="F:protein serine/threonine kinase activity"/>
    <property type="evidence" value="ECO:0007669"/>
    <property type="project" value="UniProtKB-KW"/>
</dbReference>
<feature type="compositionally biased region" description="Polar residues" evidence="11">
    <location>
        <begin position="262"/>
        <end position="277"/>
    </location>
</feature>
<comment type="similarity">
    <text evidence="1">Belongs to the protein kinase superfamily. NEK Ser/Thr protein kinase family. NIMA subfamily.</text>
</comment>
<dbReference type="PROSITE" id="PS00108">
    <property type="entry name" value="PROTEIN_KINASE_ST"/>
    <property type="match status" value="1"/>
</dbReference>
<evidence type="ECO:0000256" key="11">
    <source>
        <dbReference type="SAM" id="MobiDB-lite"/>
    </source>
</evidence>
<proteinExistence type="inferred from homology"/>
<keyword evidence="7 10" id="KW-0067">ATP-binding</keyword>
<dbReference type="InterPro" id="IPR051131">
    <property type="entry name" value="NEK_Ser/Thr_kinase_NIMA"/>
</dbReference>
<feature type="compositionally biased region" description="Basic and acidic residues" evidence="11">
    <location>
        <begin position="313"/>
        <end position="373"/>
    </location>
</feature>
<dbReference type="EMBL" id="CCKQ01005600">
    <property type="protein sequence ID" value="CDW76847.1"/>
    <property type="molecule type" value="Genomic_DNA"/>
</dbReference>
<evidence type="ECO:0000256" key="6">
    <source>
        <dbReference type="ARBA" id="ARBA00022777"/>
    </source>
</evidence>
<dbReference type="InParanoid" id="A0A078A3V6"/>
<evidence type="ECO:0000256" key="8">
    <source>
        <dbReference type="ARBA" id="ARBA00047899"/>
    </source>
</evidence>
<dbReference type="InterPro" id="IPR008271">
    <property type="entry name" value="Ser/Thr_kinase_AS"/>
</dbReference>
<gene>
    <name evidence="13" type="primary">Contig9012.g9637</name>
    <name evidence="13" type="ORF">STYLEM_5811</name>
</gene>
<dbReference type="InterPro" id="IPR000719">
    <property type="entry name" value="Prot_kinase_dom"/>
</dbReference>
<feature type="region of interest" description="Disordered" evidence="11">
    <location>
        <begin position="313"/>
        <end position="440"/>
    </location>
</feature>
<dbReference type="CDD" id="cd08215">
    <property type="entry name" value="STKc_Nek"/>
    <property type="match status" value="1"/>
</dbReference>